<dbReference type="AlphaFoldDB" id="A0A165YVC5"/>
<dbReference type="Proteomes" id="UP000076532">
    <property type="component" value="Unassembled WGS sequence"/>
</dbReference>
<keyword evidence="2" id="KW-1133">Transmembrane helix</keyword>
<proteinExistence type="predicted"/>
<feature type="region of interest" description="Disordered" evidence="1">
    <location>
        <begin position="1"/>
        <end position="29"/>
    </location>
</feature>
<evidence type="ECO:0000256" key="1">
    <source>
        <dbReference type="SAM" id="MobiDB-lite"/>
    </source>
</evidence>
<sequence length="457" mass="50594">MHSEREPLRNTRQQSYINQAPASARSATTPTSIPLLHSLGWIEYVLPDSSTYYVHPTLRVVTDVELRKERQLKIVMAYLDRGTGTSGDAFKVPQGCELWVRNAVEGKRRDCVPVRNWVDHVKRIVSFDVPSENAEGNHHLHEDEKLDGRYRYWSFMETHPAHAGLSVAAHAEATDVLTWCYTERVLPPAGPVAPPFTQAENQELMNMLRSFGTTPDPSGIQTIVHTRLVARILLRMAHWRQTHYRPHRDLPKDIHVAKNQSKRKSSFFRVVLDFVVSLVCLGIPYMFLERSSHLHMDIESGLHSPGPMLVIGACSCLVAAIMLSASVSFLSFPGMDEIARVAGCIAILCSAASMTAAVISLFRYKADLESTVFHYDMAGKGLTYLTKRSIILSLPLVFLAYAGAAFIAAVVLYTFRAASSAPPGTPPHLEDWAKWTIGGTLGGLAAVLALAAIVARR</sequence>
<feature type="transmembrane region" description="Helical" evidence="2">
    <location>
        <begin position="435"/>
        <end position="455"/>
    </location>
</feature>
<feature type="transmembrane region" description="Helical" evidence="2">
    <location>
        <begin position="309"/>
        <end position="332"/>
    </location>
</feature>
<organism evidence="3 4">
    <name type="scientific">Athelia psychrophila</name>
    <dbReference type="NCBI Taxonomy" id="1759441"/>
    <lineage>
        <taxon>Eukaryota</taxon>
        <taxon>Fungi</taxon>
        <taxon>Dikarya</taxon>
        <taxon>Basidiomycota</taxon>
        <taxon>Agaricomycotina</taxon>
        <taxon>Agaricomycetes</taxon>
        <taxon>Agaricomycetidae</taxon>
        <taxon>Atheliales</taxon>
        <taxon>Atheliaceae</taxon>
        <taxon>Athelia</taxon>
    </lineage>
</organism>
<reference evidence="3 4" key="1">
    <citation type="journal article" date="2016" name="Mol. Biol. Evol.">
        <title>Comparative Genomics of Early-Diverging Mushroom-Forming Fungi Provides Insights into the Origins of Lignocellulose Decay Capabilities.</title>
        <authorList>
            <person name="Nagy L.G."/>
            <person name="Riley R."/>
            <person name="Tritt A."/>
            <person name="Adam C."/>
            <person name="Daum C."/>
            <person name="Floudas D."/>
            <person name="Sun H."/>
            <person name="Yadav J.S."/>
            <person name="Pangilinan J."/>
            <person name="Larsson K.H."/>
            <person name="Matsuura K."/>
            <person name="Barry K."/>
            <person name="Labutti K."/>
            <person name="Kuo R."/>
            <person name="Ohm R.A."/>
            <person name="Bhattacharya S.S."/>
            <person name="Shirouzu T."/>
            <person name="Yoshinaga Y."/>
            <person name="Martin F.M."/>
            <person name="Grigoriev I.V."/>
            <person name="Hibbett D.S."/>
        </authorList>
    </citation>
    <scope>NUCLEOTIDE SEQUENCE [LARGE SCALE GENOMIC DNA]</scope>
    <source>
        <strain evidence="3 4">CBS 109695</strain>
    </source>
</reference>
<evidence type="ECO:0000313" key="3">
    <source>
        <dbReference type="EMBL" id="KZP09953.1"/>
    </source>
</evidence>
<evidence type="ECO:0000313" key="4">
    <source>
        <dbReference type="Proteomes" id="UP000076532"/>
    </source>
</evidence>
<evidence type="ECO:0000256" key="2">
    <source>
        <dbReference type="SAM" id="Phobius"/>
    </source>
</evidence>
<accession>A0A165YVC5</accession>
<protein>
    <recommendedName>
        <fullName evidence="5">WW domain-containing protein</fullName>
    </recommendedName>
</protein>
<dbReference type="EMBL" id="KV417689">
    <property type="protein sequence ID" value="KZP09953.1"/>
    <property type="molecule type" value="Genomic_DNA"/>
</dbReference>
<feature type="compositionally biased region" description="Low complexity" evidence="1">
    <location>
        <begin position="20"/>
        <end position="29"/>
    </location>
</feature>
<keyword evidence="2" id="KW-0472">Membrane</keyword>
<gene>
    <name evidence="3" type="ORF">FIBSPDRAFT_759103</name>
</gene>
<dbReference type="OrthoDB" id="3245306at2759"/>
<feature type="transmembrane region" description="Helical" evidence="2">
    <location>
        <begin position="390"/>
        <end position="415"/>
    </location>
</feature>
<keyword evidence="2" id="KW-0812">Transmembrane</keyword>
<evidence type="ECO:0008006" key="5">
    <source>
        <dbReference type="Google" id="ProtNLM"/>
    </source>
</evidence>
<name>A0A165YVC5_9AGAM</name>
<feature type="transmembrane region" description="Helical" evidence="2">
    <location>
        <begin position="267"/>
        <end position="288"/>
    </location>
</feature>
<keyword evidence="4" id="KW-1185">Reference proteome</keyword>